<dbReference type="Pfam" id="PF13962">
    <property type="entry name" value="PGG"/>
    <property type="match status" value="1"/>
</dbReference>
<feature type="transmembrane region" description="Helical" evidence="1">
    <location>
        <begin position="109"/>
        <end position="130"/>
    </location>
</feature>
<dbReference type="InterPro" id="IPR026961">
    <property type="entry name" value="PGG_dom"/>
</dbReference>
<dbReference type="PANTHER" id="PTHR24177:SF343">
    <property type="entry name" value="PROTEIN ACCELERATED CELL DEATH 6-LIKE"/>
    <property type="match status" value="1"/>
</dbReference>
<evidence type="ECO:0000259" key="2">
    <source>
        <dbReference type="Pfam" id="PF13962"/>
    </source>
</evidence>
<sequence>TADELFEENHLRLRKTAQRESIEMINSIIVVATLFCTVNYAALFTVPGGFDQNSGVPVLNKDNTFYKFIVVVYSAILCSFISLSALLSFQRSAFYVEEFYISLPLKASAASICLMLAGIFTVTASALALILESKRVNSFILLCLLPVGYTLINIPVFIDMSYRVF</sequence>
<comment type="caution">
    <text evidence="3">The sequence shown here is derived from an EMBL/GenBank/DDBJ whole genome shotgun (WGS) entry which is preliminary data.</text>
</comment>
<evidence type="ECO:0000313" key="3">
    <source>
        <dbReference type="EMBL" id="OIS99795.1"/>
    </source>
</evidence>
<name>A0A1J6I5Q0_NICAT</name>
<keyword evidence="4" id="KW-1185">Reference proteome</keyword>
<evidence type="ECO:0000256" key="1">
    <source>
        <dbReference type="SAM" id="Phobius"/>
    </source>
</evidence>
<feature type="non-terminal residue" evidence="3">
    <location>
        <position position="1"/>
    </location>
</feature>
<evidence type="ECO:0000313" key="4">
    <source>
        <dbReference type="Proteomes" id="UP000187609"/>
    </source>
</evidence>
<feature type="transmembrane region" description="Helical" evidence="1">
    <location>
        <begin position="24"/>
        <end position="45"/>
    </location>
</feature>
<dbReference type="GO" id="GO:0016020">
    <property type="term" value="C:membrane"/>
    <property type="evidence" value="ECO:0007669"/>
    <property type="project" value="TreeGrafter"/>
</dbReference>
<accession>A0A1J6I5Q0</accession>
<feature type="transmembrane region" description="Helical" evidence="1">
    <location>
        <begin position="65"/>
        <end position="89"/>
    </location>
</feature>
<dbReference type="Proteomes" id="UP000187609">
    <property type="component" value="Unassembled WGS sequence"/>
</dbReference>
<gene>
    <name evidence="3" type="ORF">A4A49_62540</name>
</gene>
<organism evidence="3 4">
    <name type="scientific">Nicotiana attenuata</name>
    <name type="common">Coyote tobacco</name>
    <dbReference type="NCBI Taxonomy" id="49451"/>
    <lineage>
        <taxon>Eukaryota</taxon>
        <taxon>Viridiplantae</taxon>
        <taxon>Streptophyta</taxon>
        <taxon>Embryophyta</taxon>
        <taxon>Tracheophyta</taxon>
        <taxon>Spermatophyta</taxon>
        <taxon>Magnoliopsida</taxon>
        <taxon>eudicotyledons</taxon>
        <taxon>Gunneridae</taxon>
        <taxon>Pentapetalae</taxon>
        <taxon>asterids</taxon>
        <taxon>lamiids</taxon>
        <taxon>Solanales</taxon>
        <taxon>Solanaceae</taxon>
        <taxon>Nicotianoideae</taxon>
        <taxon>Nicotianeae</taxon>
        <taxon>Nicotiana</taxon>
    </lineage>
</organism>
<keyword evidence="1" id="KW-0812">Transmembrane</keyword>
<keyword evidence="1" id="KW-0472">Membrane</keyword>
<feature type="transmembrane region" description="Helical" evidence="1">
    <location>
        <begin position="136"/>
        <end position="158"/>
    </location>
</feature>
<protein>
    <recommendedName>
        <fullName evidence="2">PGG domain-containing protein</fullName>
    </recommendedName>
</protein>
<feature type="non-terminal residue" evidence="3">
    <location>
        <position position="165"/>
    </location>
</feature>
<dbReference type="Gramene" id="OIS99795">
    <property type="protein sequence ID" value="OIS99795"/>
    <property type="gene ID" value="A4A49_62540"/>
</dbReference>
<keyword evidence="1" id="KW-1133">Transmembrane helix</keyword>
<dbReference type="PANTHER" id="PTHR24177">
    <property type="entry name" value="CASKIN"/>
    <property type="match status" value="1"/>
</dbReference>
<dbReference type="EMBL" id="MJEQ01037190">
    <property type="protein sequence ID" value="OIS99795.1"/>
    <property type="molecule type" value="Genomic_DNA"/>
</dbReference>
<reference evidence="3" key="1">
    <citation type="submission" date="2016-11" db="EMBL/GenBank/DDBJ databases">
        <title>The genome of Nicotiana attenuata.</title>
        <authorList>
            <person name="Xu S."/>
            <person name="Brockmoeller T."/>
            <person name="Gaquerel E."/>
            <person name="Navarro A."/>
            <person name="Kuhl H."/>
            <person name="Gase K."/>
            <person name="Ling Z."/>
            <person name="Zhou W."/>
            <person name="Kreitzer C."/>
            <person name="Stanke M."/>
            <person name="Tang H."/>
            <person name="Lyons E."/>
            <person name="Pandey P."/>
            <person name="Pandey S.P."/>
            <person name="Timmermann B."/>
            <person name="Baldwin I.T."/>
        </authorList>
    </citation>
    <scope>NUCLEOTIDE SEQUENCE [LARGE SCALE GENOMIC DNA]</scope>
    <source>
        <strain evidence="3">UT</strain>
    </source>
</reference>
<proteinExistence type="predicted"/>
<dbReference type="STRING" id="49451.A0A1J6I5Q0"/>
<feature type="domain" description="PGG" evidence="2">
    <location>
        <begin position="23"/>
        <end position="130"/>
    </location>
</feature>
<dbReference type="AlphaFoldDB" id="A0A1J6I5Q0"/>